<dbReference type="EMBL" id="JAWXYG010000003">
    <property type="protein sequence ID" value="KAK4277367.1"/>
    <property type="molecule type" value="Genomic_DNA"/>
</dbReference>
<keyword evidence="3" id="KW-1185">Reference proteome</keyword>
<sequence length="70" mass="8106">MNRLNPAFSLSGSYYSLESIAHLSFFVIEARDLVVECYLGVEDPKRWKSSKRTNLGSKSKDNGREQHKWK</sequence>
<comment type="caution">
    <text evidence="2">The sequence shown here is derived from an EMBL/GenBank/DDBJ whole genome shotgun (WGS) entry which is preliminary data.</text>
</comment>
<evidence type="ECO:0000313" key="2">
    <source>
        <dbReference type="EMBL" id="KAK4277367.1"/>
    </source>
</evidence>
<organism evidence="2 3">
    <name type="scientific">Acacia crassicarpa</name>
    <name type="common">northern wattle</name>
    <dbReference type="NCBI Taxonomy" id="499986"/>
    <lineage>
        <taxon>Eukaryota</taxon>
        <taxon>Viridiplantae</taxon>
        <taxon>Streptophyta</taxon>
        <taxon>Embryophyta</taxon>
        <taxon>Tracheophyta</taxon>
        <taxon>Spermatophyta</taxon>
        <taxon>Magnoliopsida</taxon>
        <taxon>eudicotyledons</taxon>
        <taxon>Gunneridae</taxon>
        <taxon>Pentapetalae</taxon>
        <taxon>rosids</taxon>
        <taxon>fabids</taxon>
        <taxon>Fabales</taxon>
        <taxon>Fabaceae</taxon>
        <taxon>Caesalpinioideae</taxon>
        <taxon>mimosoid clade</taxon>
        <taxon>Acacieae</taxon>
        <taxon>Acacia</taxon>
    </lineage>
</organism>
<accession>A0AAE1JZQ8</accession>
<dbReference type="Proteomes" id="UP001293593">
    <property type="component" value="Unassembled WGS sequence"/>
</dbReference>
<protein>
    <submittedName>
        <fullName evidence="2">Uncharacterized protein</fullName>
    </submittedName>
</protein>
<evidence type="ECO:0000256" key="1">
    <source>
        <dbReference type="SAM" id="MobiDB-lite"/>
    </source>
</evidence>
<dbReference type="AlphaFoldDB" id="A0AAE1JZQ8"/>
<feature type="compositionally biased region" description="Basic and acidic residues" evidence="1">
    <location>
        <begin position="58"/>
        <end position="70"/>
    </location>
</feature>
<feature type="region of interest" description="Disordered" evidence="1">
    <location>
        <begin position="47"/>
        <end position="70"/>
    </location>
</feature>
<proteinExistence type="predicted"/>
<gene>
    <name evidence="2" type="ORF">QN277_015377</name>
</gene>
<reference evidence="2" key="1">
    <citation type="submission" date="2023-10" db="EMBL/GenBank/DDBJ databases">
        <title>Chromosome-level genome of the transformable northern wattle, Acacia crassicarpa.</title>
        <authorList>
            <person name="Massaro I."/>
            <person name="Sinha N.R."/>
            <person name="Poethig S."/>
            <person name="Leichty A.R."/>
        </authorList>
    </citation>
    <scope>NUCLEOTIDE SEQUENCE</scope>
    <source>
        <strain evidence="2">Acra3RX</strain>
        <tissue evidence="2">Leaf</tissue>
    </source>
</reference>
<name>A0AAE1JZQ8_9FABA</name>
<evidence type="ECO:0000313" key="3">
    <source>
        <dbReference type="Proteomes" id="UP001293593"/>
    </source>
</evidence>